<dbReference type="EMBL" id="RWJN01000554">
    <property type="protein sequence ID" value="TCD60720.1"/>
    <property type="molecule type" value="Genomic_DNA"/>
</dbReference>
<evidence type="ECO:0000313" key="1">
    <source>
        <dbReference type="EMBL" id="TCD60720.1"/>
    </source>
</evidence>
<comment type="caution">
    <text evidence="1">The sequence shown here is derived from an EMBL/GenBank/DDBJ whole genome shotgun (WGS) entry which is preliminary data.</text>
</comment>
<protein>
    <submittedName>
        <fullName evidence="1">Uncharacterized protein</fullName>
    </submittedName>
</protein>
<keyword evidence="2" id="KW-1185">Reference proteome</keyword>
<name>A0A4R0R1F2_9APHY</name>
<dbReference type="AlphaFoldDB" id="A0A4R0R1F2"/>
<reference evidence="1 2" key="1">
    <citation type="submission" date="2018-11" db="EMBL/GenBank/DDBJ databases">
        <title>Genome assembly of Steccherinum ochraceum LE-BIN_3174, the white-rot fungus of the Steccherinaceae family (The Residual Polyporoid clade, Polyporales, Basidiomycota).</title>
        <authorList>
            <person name="Fedorova T.V."/>
            <person name="Glazunova O.A."/>
            <person name="Landesman E.O."/>
            <person name="Moiseenko K.V."/>
            <person name="Psurtseva N.V."/>
            <person name="Savinova O.S."/>
            <person name="Shakhova N.V."/>
            <person name="Tyazhelova T.V."/>
            <person name="Vasina D.V."/>
        </authorList>
    </citation>
    <scope>NUCLEOTIDE SEQUENCE [LARGE SCALE GENOMIC DNA]</scope>
    <source>
        <strain evidence="1 2">LE-BIN_3174</strain>
    </source>
</reference>
<dbReference type="OrthoDB" id="202672at2759"/>
<sequence>MTTSAGNHVYSSAEWKRQPSTADVVFGLELPYRAPNSSIGVFCWKWRMWFESTFALSMLQPWEKVLISQYFLFQP</sequence>
<evidence type="ECO:0000313" key="2">
    <source>
        <dbReference type="Proteomes" id="UP000292702"/>
    </source>
</evidence>
<dbReference type="Proteomes" id="UP000292702">
    <property type="component" value="Unassembled WGS sequence"/>
</dbReference>
<gene>
    <name evidence="1" type="ORF">EIP91_009626</name>
</gene>
<proteinExistence type="predicted"/>
<organism evidence="1 2">
    <name type="scientific">Steccherinum ochraceum</name>
    <dbReference type="NCBI Taxonomy" id="92696"/>
    <lineage>
        <taxon>Eukaryota</taxon>
        <taxon>Fungi</taxon>
        <taxon>Dikarya</taxon>
        <taxon>Basidiomycota</taxon>
        <taxon>Agaricomycotina</taxon>
        <taxon>Agaricomycetes</taxon>
        <taxon>Polyporales</taxon>
        <taxon>Steccherinaceae</taxon>
        <taxon>Steccherinum</taxon>
    </lineage>
</organism>
<dbReference type="STRING" id="92696.A0A4R0R1F2"/>
<accession>A0A4R0R1F2</accession>